<dbReference type="AlphaFoldDB" id="A0A7Y3XAE3"/>
<proteinExistence type="predicted"/>
<evidence type="ECO:0000313" key="1">
    <source>
        <dbReference type="EMBL" id="NOG32682.1"/>
    </source>
</evidence>
<evidence type="ECO:0008006" key="3">
    <source>
        <dbReference type="Google" id="ProtNLM"/>
    </source>
</evidence>
<organism evidence="1 2">
    <name type="scientific">Vreelandella azerica</name>
    <dbReference type="NCBI Taxonomy" id="2732867"/>
    <lineage>
        <taxon>Bacteria</taxon>
        <taxon>Pseudomonadati</taxon>
        <taxon>Pseudomonadota</taxon>
        <taxon>Gammaproteobacteria</taxon>
        <taxon>Oceanospirillales</taxon>
        <taxon>Halomonadaceae</taxon>
        <taxon>Vreelandella</taxon>
    </lineage>
</organism>
<evidence type="ECO:0000313" key="2">
    <source>
        <dbReference type="Proteomes" id="UP000588806"/>
    </source>
</evidence>
<sequence length="73" mass="7874">MVKVVMPNGKKAGIHTGRASVRKTGSFFNVQTKDGAIRGFSHKHCTVIQLGDGYGYHLRPSSNQKGDAEQAMA</sequence>
<dbReference type="RefSeq" id="WP_171703142.1">
    <property type="nucleotide sequence ID" value="NZ_JABFHI010000007.1"/>
</dbReference>
<gene>
    <name evidence="1" type="ORF">HLB35_14605</name>
</gene>
<accession>A0A7Y3XAE3</accession>
<comment type="caution">
    <text evidence="1">The sequence shown here is derived from an EMBL/GenBank/DDBJ whole genome shotgun (WGS) entry which is preliminary data.</text>
</comment>
<dbReference type="EMBL" id="JABFHI010000007">
    <property type="protein sequence ID" value="NOG32682.1"/>
    <property type="molecule type" value="Genomic_DNA"/>
</dbReference>
<reference evidence="1 2" key="2">
    <citation type="submission" date="2020-06" db="EMBL/GenBank/DDBJ databases">
        <title>Halomonas songnenensis sp. nov., a moderately halophilic bacterium isolated from saline and alkaline soils.</title>
        <authorList>
            <person name="Jiang J."/>
            <person name="Pan Y."/>
        </authorList>
    </citation>
    <scope>NUCLEOTIDE SEQUENCE [LARGE SCALE GENOMIC DNA]</scope>
    <source>
        <strain evidence="1 2">TBZ9</strain>
    </source>
</reference>
<protein>
    <recommendedName>
        <fullName evidence="3">HNH endonuclease</fullName>
    </recommendedName>
</protein>
<reference evidence="1 2" key="1">
    <citation type="submission" date="2020-05" db="EMBL/GenBank/DDBJ databases">
        <authorList>
            <person name="Ruan W."/>
            <person name="Jeon C.O."/>
            <person name="Chun B.H."/>
        </authorList>
    </citation>
    <scope>NUCLEOTIDE SEQUENCE [LARGE SCALE GENOMIC DNA]</scope>
    <source>
        <strain evidence="1 2">TBZ9</strain>
    </source>
</reference>
<name>A0A7Y3XAE3_9GAMM</name>
<keyword evidence="2" id="KW-1185">Reference proteome</keyword>
<dbReference type="Proteomes" id="UP000588806">
    <property type="component" value="Unassembled WGS sequence"/>
</dbReference>